<feature type="domain" description="RRM" evidence="5">
    <location>
        <begin position="3"/>
        <end position="81"/>
    </location>
</feature>
<evidence type="ECO:0000259" key="5">
    <source>
        <dbReference type="PROSITE" id="PS50102"/>
    </source>
</evidence>
<dbReference type="PANTHER" id="PTHR45735:SF2">
    <property type="entry name" value="CLEAVAGE STIMULATION FACTOR SUBUNIT 2"/>
    <property type="match status" value="1"/>
</dbReference>
<feature type="compositionally biased region" description="Pro residues" evidence="4">
    <location>
        <begin position="218"/>
        <end position="234"/>
    </location>
</feature>
<accession>A0A0C3AW78</accession>
<dbReference type="GO" id="GO:0005847">
    <property type="term" value="C:mRNA cleavage and polyadenylation specificity factor complex"/>
    <property type="evidence" value="ECO:0007669"/>
    <property type="project" value="TreeGrafter"/>
</dbReference>
<dbReference type="STRING" id="933852.A0A0C3AW78"/>
<reference evidence="7" key="2">
    <citation type="submission" date="2015-01" db="EMBL/GenBank/DDBJ databases">
        <title>Evolutionary Origins and Diversification of the Mycorrhizal Mutualists.</title>
        <authorList>
            <consortium name="DOE Joint Genome Institute"/>
            <consortium name="Mycorrhizal Genomics Consortium"/>
            <person name="Kohler A."/>
            <person name="Kuo A."/>
            <person name="Nagy L.G."/>
            <person name="Floudas D."/>
            <person name="Copeland A."/>
            <person name="Barry K.W."/>
            <person name="Cichocki N."/>
            <person name="Veneault-Fourrey C."/>
            <person name="LaButti K."/>
            <person name="Lindquist E.A."/>
            <person name="Lipzen A."/>
            <person name="Lundell T."/>
            <person name="Morin E."/>
            <person name="Murat C."/>
            <person name="Riley R."/>
            <person name="Ohm R."/>
            <person name="Sun H."/>
            <person name="Tunlid A."/>
            <person name="Henrissat B."/>
            <person name="Grigoriev I.V."/>
            <person name="Hibbett D.S."/>
            <person name="Martin F."/>
        </authorList>
    </citation>
    <scope>NUCLEOTIDE SEQUENCE [LARGE SCALE GENOMIC DNA]</scope>
    <source>
        <strain evidence="7">MAFF 305830</strain>
    </source>
</reference>
<evidence type="ECO:0000256" key="4">
    <source>
        <dbReference type="SAM" id="MobiDB-lite"/>
    </source>
</evidence>
<keyword evidence="7" id="KW-1185">Reference proteome</keyword>
<dbReference type="PROSITE" id="PS50102">
    <property type="entry name" value="RRM"/>
    <property type="match status" value="1"/>
</dbReference>
<dbReference type="InterPro" id="IPR025742">
    <property type="entry name" value="CSTF2_hinge"/>
</dbReference>
<evidence type="ECO:0000256" key="1">
    <source>
        <dbReference type="ARBA" id="ARBA00004123"/>
    </source>
</evidence>
<dbReference type="SUPFAM" id="SSF54928">
    <property type="entry name" value="RNA-binding domain, RBD"/>
    <property type="match status" value="1"/>
</dbReference>
<reference evidence="6 7" key="1">
    <citation type="submission" date="2014-04" db="EMBL/GenBank/DDBJ databases">
        <authorList>
            <consortium name="DOE Joint Genome Institute"/>
            <person name="Kuo A."/>
            <person name="Zuccaro A."/>
            <person name="Kohler A."/>
            <person name="Nagy L.G."/>
            <person name="Floudas D."/>
            <person name="Copeland A."/>
            <person name="Barry K.W."/>
            <person name="Cichocki N."/>
            <person name="Veneault-Fourrey C."/>
            <person name="LaButti K."/>
            <person name="Lindquist E.A."/>
            <person name="Lipzen A."/>
            <person name="Lundell T."/>
            <person name="Morin E."/>
            <person name="Murat C."/>
            <person name="Sun H."/>
            <person name="Tunlid A."/>
            <person name="Henrissat B."/>
            <person name="Grigoriev I.V."/>
            <person name="Hibbett D.S."/>
            <person name="Martin F."/>
            <person name="Nordberg H.P."/>
            <person name="Cantor M.N."/>
            <person name="Hua S.X."/>
        </authorList>
    </citation>
    <scope>NUCLEOTIDE SEQUENCE [LARGE SCALE GENOMIC DNA]</scope>
    <source>
        <strain evidence="6 7">MAFF 305830</strain>
    </source>
</reference>
<evidence type="ECO:0000313" key="6">
    <source>
        <dbReference type="EMBL" id="KIM28780.1"/>
    </source>
</evidence>
<sequence length="282" mass="30279">MSRVVFVGNIPYNFSEEQLVQIFSTVGAVVGFRLVFERETGKPKGYGFCEYLDHETAQSAVRNLNGKEVGGRPLRIDLADSDPLLEGKSTSFGELLDNDHKPAANNSTEFWPGDLPPGVAVPPGKSSLDVISQAVATAKHEQILEALYDMKNFLAQHPENARMLLVSNPQLAFAILQALIMNGMVDASAISRLQDGVTDKPLNGGPPPPHSWQGGPAPYYPPPPPPNAPPPASAPPEAAGLDPQQQAMLMQVLSLSTDQINALPSNERDAILALRNQFMPGS</sequence>
<organism evidence="6 7">
    <name type="scientific">Serendipita vermifera MAFF 305830</name>
    <dbReference type="NCBI Taxonomy" id="933852"/>
    <lineage>
        <taxon>Eukaryota</taxon>
        <taxon>Fungi</taxon>
        <taxon>Dikarya</taxon>
        <taxon>Basidiomycota</taxon>
        <taxon>Agaricomycotina</taxon>
        <taxon>Agaricomycetes</taxon>
        <taxon>Sebacinales</taxon>
        <taxon>Serendipitaceae</taxon>
        <taxon>Serendipita</taxon>
    </lineage>
</organism>
<dbReference type="Gene3D" id="1.25.40.630">
    <property type="match status" value="1"/>
</dbReference>
<dbReference type="Gene3D" id="1.10.20.70">
    <property type="entry name" value="Transcription termination and cleavage factor, C-terminal domain"/>
    <property type="match status" value="1"/>
</dbReference>
<proteinExistence type="predicted"/>
<name>A0A0C3AW78_SERVB</name>
<dbReference type="Pfam" id="PF14327">
    <property type="entry name" value="CSTF2_hinge"/>
    <property type="match status" value="1"/>
</dbReference>
<dbReference type="InterPro" id="IPR012677">
    <property type="entry name" value="Nucleotide-bd_a/b_plait_sf"/>
</dbReference>
<dbReference type="InterPro" id="IPR035979">
    <property type="entry name" value="RBD_domain_sf"/>
</dbReference>
<dbReference type="InterPro" id="IPR026896">
    <property type="entry name" value="CSTF_C"/>
</dbReference>
<evidence type="ECO:0000313" key="7">
    <source>
        <dbReference type="Proteomes" id="UP000054097"/>
    </source>
</evidence>
<keyword evidence="2" id="KW-0539">Nucleus</keyword>
<dbReference type="Gene3D" id="3.30.70.330">
    <property type="match status" value="1"/>
</dbReference>
<dbReference type="Proteomes" id="UP000054097">
    <property type="component" value="Unassembled WGS sequence"/>
</dbReference>
<dbReference type="HOGENOM" id="CLU_028601_0_0_1"/>
<dbReference type="OrthoDB" id="272703at2759"/>
<protein>
    <recommendedName>
        <fullName evidence="5">RRM domain-containing protein</fullName>
    </recommendedName>
</protein>
<gene>
    <name evidence="6" type="ORF">M408DRAFT_132919</name>
</gene>
<dbReference type="AlphaFoldDB" id="A0A0C3AW78"/>
<evidence type="ECO:0000256" key="2">
    <source>
        <dbReference type="ARBA" id="ARBA00023242"/>
    </source>
</evidence>
<keyword evidence="3" id="KW-0694">RNA-binding</keyword>
<comment type="subcellular location">
    <subcellularLocation>
        <location evidence="1">Nucleus</location>
    </subcellularLocation>
</comment>
<dbReference type="Pfam" id="PF14304">
    <property type="entry name" value="CSTF_C"/>
    <property type="match status" value="1"/>
</dbReference>
<dbReference type="PANTHER" id="PTHR45735">
    <property type="entry name" value="CLEAVAGE STIMULATION FACTOR SUBUNIT 2"/>
    <property type="match status" value="1"/>
</dbReference>
<dbReference type="Pfam" id="PF00076">
    <property type="entry name" value="RRM_1"/>
    <property type="match status" value="1"/>
</dbReference>
<dbReference type="GO" id="GO:0031124">
    <property type="term" value="P:mRNA 3'-end processing"/>
    <property type="evidence" value="ECO:0007669"/>
    <property type="project" value="InterPro"/>
</dbReference>
<dbReference type="GO" id="GO:0003729">
    <property type="term" value="F:mRNA binding"/>
    <property type="evidence" value="ECO:0007669"/>
    <property type="project" value="TreeGrafter"/>
</dbReference>
<evidence type="ECO:0000256" key="3">
    <source>
        <dbReference type="PROSITE-ProRule" id="PRU00176"/>
    </source>
</evidence>
<feature type="region of interest" description="Disordered" evidence="4">
    <location>
        <begin position="196"/>
        <end position="244"/>
    </location>
</feature>
<dbReference type="CDD" id="cd12398">
    <property type="entry name" value="RRM_CSTF2_RNA15_like"/>
    <property type="match status" value="1"/>
</dbReference>
<dbReference type="InterPro" id="IPR038192">
    <property type="entry name" value="CSTF_C_sf"/>
</dbReference>
<dbReference type="InterPro" id="IPR000504">
    <property type="entry name" value="RRM_dom"/>
</dbReference>
<dbReference type="EMBL" id="KN824291">
    <property type="protein sequence ID" value="KIM28780.1"/>
    <property type="molecule type" value="Genomic_DNA"/>
</dbReference>
<dbReference type="SMART" id="SM00360">
    <property type="entry name" value="RRM"/>
    <property type="match status" value="1"/>
</dbReference>